<feature type="domain" description="Methyltransferase" evidence="7">
    <location>
        <begin position="91"/>
        <end position="165"/>
    </location>
</feature>
<evidence type="ECO:0000256" key="2">
    <source>
        <dbReference type="ARBA" id="ARBA00022603"/>
    </source>
</evidence>
<dbReference type="PANTHER" id="PTHR11006:SF53">
    <property type="entry name" value="PROTEIN ARGININE N-METHYLTRANSFERASE 3"/>
    <property type="match status" value="1"/>
</dbReference>
<feature type="domain" description="Protein arginine N-methyltransferase" evidence="8">
    <location>
        <begin position="192"/>
        <end position="354"/>
    </location>
</feature>
<keyword evidence="2 6" id="KW-0489">Methyltransferase</keyword>
<dbReference type="Gene3D" id="2.70.160.11">
    <property type="entry name" value="Hnrnp arginine n-methyltransferase1"/>
    <property type="match status" value="1"/>
</dbReference>
<dbReference type="FunFam" id="2.70.160.11:FF:000001">
    <property type="entry name" value="Blast:Protein arginine N-methyltransferase 1"/>
    <property type="match status" value="1"/>
</dbReference>
<dbReference type="PROSITE" id="PS51678">
    <property type="entry name" value="SAM_MT_PRMT"/>
    <property type="match status" value="1"/>
</dbReference>
<dbReference type="SUPFAM" id="SSF53335">
    <property type="entry name" value="S-adenosyl-L-methionine-dependent methyltransferases"/>
    <property type="match status" value="1"/>
</dbReference>
<dbReference type="InterPro" id="IPR041698">
    <property type="entry name" value="Methyltransf_25"/>
</dbReference>
<keyword evidence="3 6" id="KW-0808">Transferase</keyword>
<comment type="catalytic activity">
    <reaction evidence="5">
        <text>L-arginyl-[protein] + S-adenosyl-L-methionine = N(omega)-methyl-L-arginyl-[protein] + S-adenosyl-L-homocysteine + H(+)</text>
        <dbReference type="Rhea" id="RHEA:48100"/>
        <dbReference type="Rhea" id="RHEA-COMP:10532"/>
        <dbReference type="Rhea" id="RHEA-COMP:11990"/>
        <dbReference type="ChEBI" id="CHEBI:15378"/>
        <dbReference type="ChEBI" id="CHEBI:29965"/>
        <dbReference type="ChEBI" id="CHEBI:57856"/>
        <dbReference type="ChEBI" id="CHEBI:59789"/>
        <dbReference type="ChEBI" id="CHEBI:65280"/>
    </reaction>
    <physiologicalReaction direction="left-to-right" evidence="5">
        <dbReference type="Rhea" id="RHEA:48101"/>
    </physiologicalReaction>
</comment>
<dbReference type="CDD" id="cd02440">
    <property type="entry name" value="AdoMet_MTases"/>
    <property type="match status" value="1"/>
</dbReference>
<sequence>MSKQRKVTKHSNDLHRWVPKKKQKEGAVDLLTEFCADWPSLPDESASNLDYYFNSYAHFGIHEDMLKDSVRTGSYMRAILQNAHLFKGKTVLDVGSGTGILCLFAAKAGAKRCIGVECSEIADYAAEIARKNGYDNITYVRGKVEEVELPVETVDIIVSEWMGYFLIYESMLDSVLFARDKWLVNGGLLFPDHAKLFVAGIEDADYKEEKVGFWSQVWGFDFSPMKQCVTQEPITDTVDDASRATSTCCLLNVDLHAVQKVDLDFASLFTLKVLRKDFVHALVVWFEVSFDACSPPVVLSTEPGLANTHWKQTVLYLEEPLIAQKGDAVSGTLAVRKSKLNPRDLDVKLSLEFDGFLHKSSKVQFFRLR</sequence>
<evidence type="ECO:0000259" key="7">
    <source>
        <dbReference type="Pfam" id="PF13649"/>
    </source>
</evidence>
<dbReference type="InterPro" id="IPR029063">
    <property type="entry name" value="SAM-dependent_MTases_sf"/>
</dbReference>
<name>A0A7S1F9T1_NOCSC</name>
<dbReference type="Pfam" id="PF13649">
    <property type="entry name" value="Methyltransf_25"/>
    <property type="match status" value="1"/>
</dbReference>
<evidence type="ECO:0000256" key="6">
    <source>
        <dbReference type="PROSITE-ProRule" id="PRU01015"/>
    </source>
</evidence>
<gene>
    <name evidence="9" type="ORF">NSCI0253_LOCUS28603</name>
</gene>
<evidence type="ECO:0000256" key="3">
    <source>
        <dbReference type="ARBA" id="ARBA00022679"/>
    </source>
</evidence>
<dbReference type="GO" id="GO:0032259">
    <property type="term" value="P:methylation"/>
    <property type="evidence" value="ECO:0007669"/>
    <property type="project" value="UniProtKB-KW"/>
</dbReference>
<dbReference type="GO" id="GO:0042054">
    <property type="term" value="F:histone methyltransferase activity"/>
    <property type="evidence" value="ECO:0007669"/>
    <property type="project" value="TreeGrafter"/>
</dbReference>
<dbReference type="InterPro" id="IPR025799">
    <property type="entry name" value="Arg_MeTrfase"/>
</dbReference>
<dbReference type="EMBL" id="HBFQ01040340">
    <property type="protein sequence ID" value="CAD8854252.1"/>
    <property type="molecule type" value="Transcribed_RNA"/>
</dbReference>
<dbReference type="InterPro" id="IPR055135">
    <property type="entry name" value="PRMT_dom"/>
</dbReference>
<keyword evidence="4 6" id="KW-0949">S-adenosyl-L-methionine</keyword>
<dbReference type="Gene3D" id="3.40.50.150">
    <property type="entry name" value="Vaccinia Virus protein VP39"/>
    <property type="match status" value="1"/>
</dbReference>
<proteinExistence type="predicted"/>
<protein>
    <recommendedName>
        <fullName evidence="1">type I protein arginine methyltransferase</fullName>
        <ecNumber evidence="1">2.1.1.319</ecNumber>
    </recommendedName>
</protein>
<evidence type="ECO:0000256" key="5">
    <source>
        <dbReference type="ARBA" id="ARBA00049303"/>
    </source>
</evidence>
<evidence type="ECO:0000256" key="1">
    <source>
        <dbReference type="ARBA" id="ARBA00011925"/>
    </source>
</evidence>
<evidence type="ECO:0000259" key="8">
    <source>
        <dbReference type="Pfam" id="PF22528"/>
    </source>
</evidence>
<dbReference type="GO" id="GO:0035242">
    <property type="term" value="F:protein-arginine omega-N asymmetric methyltransferase activity"/>
    <property type="evidence" value="ECO:0007669"/>
    <property type="project" value="UniProtKB-EC"/>
</dbReference>
<dbReference type="GO" id="GO:0005634">
    <property type="term" value="C:nucleus"/>
    <property type="evidence" value="ECO:0007669"/>
    <property type="project" value="TreeGrafter"/>
</dbReference>
<evidence type="ECO:0000256" key="4">
    <source>
        <dbReference type="ARBA" id="ARBA00022691"/>
    </source>
</evidence>
<dbReference type="AlphaFoldDB" id="A0A7S1F9T1"/>
<evidence type="ECO:0000313" key="9">
    <source>
        <dbReference type="EMBL" id="CAD8854252.1"/>
    </source>
</evidence>
<organism evidence="9">
    <name type="scientific">Noctiluca scintillans</name>
    <name type="common">Sea sparkle</name>
    <name type="synonym">Red tide dinoflagellate</name>
    <dbReference type="NCBI Taxonomy" id="2966"/>
    <lineage>
        <taxon>Eukaryota</taxon>
        <taxon>Sar</taxon>
        <taxon>Alveolata</taxon>
        <taxon>Dinophyceae</taxon>
        <taxon>Noctilucales</taxon>
        <taxon>Noctilucaceae</taxon>
        <taxon>Noctiluca</taxon>
    </lineage>
</organism>
<dbReference type="EC" id="2.1.1.319" evidence="1"/>
<dbReference type="Pfam" id="PF22528">
    <property type="entry name" value="PRMT_C"/>
    <property type="match status" value="1"/>
</dbReference>
<dbReference type="FunFam" id="3.40.50.150:FF:000003">
    <property type="entry name" value="Blast:Protein arginine N-methyltransferase 1"/>
    <property type="match status" value="1"/>
</dbReference>
<reference evidence="9" key="1">
    <citation type="submission" date="2021-01" db="EMBL/GenBank/DDBJ databases">
        <authorList>
            <person name="Corre E."/>
            <person name="Pelletier E."/>
            <person name="Niang G."/>
            <person name="Scheremetjew M."/>
            <person name="Finn R."/>
            <person name="Kale V."/>
            <person name="Holt S."/>
            <person name="Cochrane G."/>
            <person name="Meng A."/>
            <person name="Brown T."/>
            <person name="Cohen L."/>
        </authorList>
    </citation>
    <scope>NUCLEOTIDE SEQUENCE</scope>
</reference>
<accession>A0A7S1F9T1</accession>
<dbReference type="PANTHER" id="PTHR11006">
    <property type="entry name" value="PROTEIN ARGININE N-METHYLTRANSFERASE"/>
    <property type="match status" value="1"/>
</dbReference>